<evidence type="ECO:0000256" key="3">
    <source>
        <dbReference type="ARBA" id="ARBA00023163"/>
    </source>
</evidence>
<gene>
    <name evidence="5" type="primary">rob_2</name>
    <name evidence="5" type="ORF">NCTC10975_00655</name>
</gene>
<dbReference type="Pfam" id="PF00165">
    <property type="entry name" value="HTH_AraC"/>
    <property type="match status" value="1"/>
</dbReference>
<proteinExistence type="predicted"/>
<evidence type="ECO:0000256" key="1">
    <source>
        <dbReference type="ARBA" id="ARBA00023015"/>
    </source>
</evidence>
<keyword evidence="1" id="KW-0805">Transcription regulation</keyword>
<dbReference type="PANTHER" id="PTHR47504">
    <property type="entry name" value="RIGHT ORIGIN-BINDING PROTEIN"/>
    <property type="match status" value="1"/>
</dbReference>
<protein>
    <submittedName>
        <fullName evidence="5">Right origin-binding protein</fullName>
    </submittedName>
</protein>
<dbReference type="PROSITE" id="PS01124">
    <property type="entry name" value="HTH_ARAC_FAMILY_2"/>
    <property type="match status" value="1"/>
</dbReference>
<dbReference type="EMBL" id="UAUE01000003">
    <property type="protein sequence ID" value="SPY94318.1"/>
    <property type="molecule type" value="Genomic_DNA"/>
</dbReference>
<dbReference type="SUPFAM" id="SSF46689">
    <property type="entry name" value="Homeodomain-like"/>
    <property type="match status" value="1"/>
</dbReference>
<evidence type="ECO:0000256" key="2">
    <source>
        <dbReference type="ARBA" id="ARBA00023125"/>
    </source>
</evidence>
<dbReference type="InterPro" id="IPR009057">
    <property type="entry name" value="Homeodomain-like_sf"/>
</dbReference>
<feature type="domain" description="HTH araC/xylS-type" evidence="4">
    <location>
        <begin position="8"/>
        <end position="54"/>
    </location>
</feature>
<keyword evidence="3" id="KW-0804">Transcription</keyword>
<dbReference type="Gene3D" id="1.10.10.60">
    <property type="entry name" value="Homeodomain-like"/>
    <property type="match status" value="1"/>
</dbReference>
<evidence type="ECO:0000259" key="4">
    <source>
        <dbReference type="PROSITE" id="PS01124"/>
    </source>
</evidence>
<evidence type="ECO:0000313" key="6">
    <source>
        <dbReference type="Proteomes" id="UP000251485"/>
    </source>
</evidence>
<keyword evidence="2" id="KW-0238">DNA-binding</keyword>
<reference evidence="5 6" key="1">
    <citation type="submission" date="2018-06" db="EMBL/GenBank/DDBJ databases">
        <authorList>
            <consortium name="Pathogen Informatics"/>
            <person name="Doyle S."/>
        </authorList>
    </citation>
    <scope>NUCLEOTIDE SEQUENCE [LARGE SCALE GENOMIC DNA]</scope>
    <source>
        <strain evidence="5 6">NCTC10975</strain>
    </source>
</reference>
<evidence type="ECO:0000313" key="5">
    <source>
        <dbReference type="EMBL" id="SPY94318.1"/>
    </source>
</evidence>
<dbReference type="GO" id="GO:0003700">
    <property type="term" value="F:DNA-binding transcription factor activity"/>
    <property type="evidence" value="ECO:0007669"/>
    <property type="project" value="InterPro"/>
</dbReference>
<dbReference type="AlphaFoldDB" id="A0A2X2BIP1"/>
<dbReference type="PANTHER" id="PTHR47504:SF5">
    <property type="entry name" value="RIGHT ORIGIN-BINDING PROTEIN"/>
    <property type="match status" value="1"/>
</dbReference>
<sequence>MLQENVVKDIIVWIEQNLDSRLSLDIIAEKSGYTKWHFQRLFKAYTGISLGKYVLATPFILWRLCVEDHS</sequence>
<dbReference type="InterPro" id="IPR018060">
    <property type="entry name" value="HTH_AraC"/>
</dbReference>
<organism evidence="5 6">
    <name type="scientific">Proteus mirabilis</name>
    <dbReference type="NCBI Taxonomy" id="584"/>
    <lineage>
        <taxon>Bacteria</taxon>
        <taxon>Pseudomonadati</taxon>
        <taxon>Pseudomonadota</taxon>
        <taxon>Gammaproteobacteria</taxon>
        <taxon>Enterobacterales</taxon>
        <taxon>Morganellaceae</taxon>
        <taxon>Proteus</taxon>
    </lineage>
</organism>
<dbReference type="Proteomes" id="UP000251485">
    <property type="component" value="Unassembled WGS sequence"/>
</dbReference>
<name>A0A2X2BIP1_PROMI</name>
<accession>A0A2X2BIP1</accession>
<dbReference type="InterPro" id="IPR050959">
    <property type="entry name" value="MarA-like"/>
</dbReference>
<dbReference type="GO" id="GO:0043565">
    <property type="term" value="F:sequence-specific DNA binding"/>
    <property type="evidence" value="ECO:0007669"/>
    <property type="project" value="InterPro"/>
</dbReference>